<dbReference type="PROSITE" id="PS51108">
    <property type="entry name" value="PTS_EIID"/>
    <property type="match status" value="1"/>
</dbReference>
<keyword evidence="7 9" id="KW-1133">Transmembrane helix</keyword>
<feature type="transmembrane region" description="Helical" evidence="9">
    <location>
        <begin position="20"/>
        <end position="40"/>
    </location>
</feature>
<keyword evidence="8 9" id="KW-0472">Membrane</keyword>
<dbReference type="PANTHER" id="PTHR32502:SF5">
    <property type="entry name" value="N-ACETYLGALACTOSAMINE PERMEASE IID COMPONENT-RELATED"/>
    <property type="match status" value="1"/>
</dbReference>
<comment type="subcellular location">
    <subcellularLocation>
        <location evidence="1">Cell membrane</location>
        <topology evidence="1">Multi-pass membrane protein</topology>
    </subcellularLocation>
</comment>
<dbReference type="Proteomes" id="UP000254191">
    <property type="component" value="Unassembled WGS sequence"/>
</dbReference>
<keyword evidence="6 9" id="KW-0812">Transmembrane</keyword>
<evidence type="ECO:0000256" key="9">
    <source>
        <dbReference type="SAM" id="Phobius"/>
    </source>
</evidence>
<organism evidence="10 11">
    <name type="scientific">Proteus mirabilis</name>
    <dbReference type="NCBI Taxonomy" id="584"/>
    <lineage>
        <taxon>Bacteria</taxon>
        <taxon>Pseudomonadati</taxon>
        <taxon>Pseudomonadota</taxon>
        <taxon>Gammaproteobacteria</taxon>
        <taxon>Enterobacterales</taxon>
        <taxon>Morganellaceae</taxon>
        <taxon>Proteus</taxon>
    </lineage>
</organism>
<evidence type="ECO:0000256" key="2">
    <source>
        <dbReference type="ARBA" id="ARBA00022448"/>
    </source>
</evidence>
<evidence type="ECO:0000256" key="8">
    <source>
        <dbReference type="ARBA" id="ARBA00023136"/>
    </source>
</evidence>
<dbReference type="GO" id="GO:0009401">
    <property type="term" value="P:phosphoenolpyruvate-dependent sugar phosphotransferase system"/>
    <property type="evidence" value="ECO:0007669"/>
    <property type="project" value="UniProtKB-KW"/>
</dbReference>
<dbReference type="GO" id="GO:0005886">
    <property type="term" value="C:plasma membrane"/>
    <property type="evidence" value="ECO:0007669"/>
    <property type="project" value="UniProtKB-SubCell"/>
</dbReference>
<keyword evidence="4" id="KW-0762">Sugar transport</keyword>
<dbReference type="EMBL" id="UGTS01000006">
    <property type="protein sequence ID" value="SUC39367.1"/>
    <property type="molecule type" value="Genomic_DNA"/>
</dbReference>
<dbReference type="PANTHER" id="PTHR32502">
    <property type="entry name" value="N-ACETYLGALACTOSAMINE PERMEASE II COMPONENT-RELATED"/>
    <property type="match status" value="1"/>
</dbReference>
<feature type="transmembrane region" description="Helical" evidence="9">
    <location>
        <begin position="60"/>
        <end position="79"/>
    </location>
</feature>
<dbReference type="InterPro" id="IPR004704">
    <property type="entry name" value="PTS_IID_man"/>
</dbReference>
<accession>A0A379GEF7</accession>
<evidence type="ECO:0000256" key="4">
    <source>
        <dbReference type="ARBA" id="ARBA00022597"/>
    </source>
</evidence>
<evidence type="ECO:0000256" key="5">
    <source>
        <dbReference type="ARBA" id="ARBA00022683"/>
    </source>
</evidence>
<dbReference type="Pfam" id="PF03613">
    <property type="entry name" value="EIID-AGA"/>
    <property type="match status" value="1"/>
</dbReference>
<dbReference type="InterPro" id="IPR050303">
    <property type="entry name" value="GatZ_KbaZ_carbometab"/>
</dbReference>
<evidence type="ECO:0000313" key="11">
    <source>
        <dbReference type="Proteomes" id="UP000254191"/>
    </source>
</evidence>
<reference evidence="10 11" key="1">
    <citation type="submission" date="2018-06" db="EMBL/GenBank/DDBJ databases">
        <authorList>
            <consortium name="Pathogen Informatics"/>
            <person name="Doyle S."/>
        </authorList>
    </citation>
    <scope>NUCLEOTIDE SEQUENCE [LARGE SCALE GENOMIC DNA]</scope>
    <source>
        <strain evidence="10 11">NCTC11938</strain>
    </source>
</reference>
<evidence type="ECO:0000256" key="3">
    <source>
        <dbReference type="ARBA" id="ARBA00022475"/>
    </source>
</evidence>
<keyword evidence="5" id="KW-0598">Phosphotransferase system</keyword>
<sequence>MGYRAGTAAMVNMSDATEKLAKAANIMGIFVIGALSATFIKVQTTASLELGGKVVELQTALFDKIMPNLLPLCLVFLMYKMVKSTGFLGVSPRY</sequence>
<protein>
    <submittedName>
        <fullName evidence="10">N-acetylgalactosamine-specific PTS system, EIID component</fullName>
    </submittedName>
</protein>
<proteinExistence type="predicted"/>
<keyword evidence="2" id="KW-0813">Transport</keyword>
<evidence type="ECO:0000256" key="7">
    <source>
        <dbReference type="ARBA" id="ARBA00022989"/>
    </source>
</evidence>
<evidence type="ECO:0000256" key="1">
    <source>
        <dbReference type="ARBA" id="ARBA00004651"/>
    </source>
</evidence>
<name>A0A379GEF7_PROMI</name>
<evidence type="ECO:0000256" key="6">
    <source>
        <dbReference type="ARBA" id="ARBA00022692"/>
    </source>
</evidence>
<evidence type="ECO:0000313" key="10">
    <source>
        <dbReference type="EMBL" id="SUC39367.1"/>
    </source>
</evidence>
<gene>
    <name evidence="10" type="primary">agaD_5</name>
    <name evidence="10" type="ORF">NCTC11938_03655</name>
</gene>
<keyword evidence="3" id="KW-1003">Cell membrane</keyword>
<dbReference type="AlphaFoldDB" id="A0A379GEF7"/>